<dbReference type="InterPro" id="IPR012674">
    <property type="entry name" value="Calycin"/>
</dbReference>
<name>A0A6J2THY4_DROLE</name>
<organism evidence="1 2">
    <name type="scientific">Drosophila lebanonensis</name>
    <name type="common">Fruit fly</name>
    <name type="synonym">Scaptodrosophila lebanonensis</name>
    <dbReference type="NCBI Taxonomy" id="7225"/>
    <lineage>
        <taxon>Eukaryota</taxon>
        <taxon>Metazoa</taxon>
        <taxon>Ecdysozoa</taxon>
        <taxon>Arthropoda</taxon>
        <taxon>Hexapoda</taxon>
        <taxon>Insecta</taxon>
        <taxon>Pterygota</taxon>
        <taxon>Neoptera</taxon>
        <taxon>Endopterygota</taxon>
        <taxon>Diptera</taxon>
        <taxon>Brachycera</taxon>
        <taxon>Muscomorpha</taxon>
        <taxon>Ephydroidea</taxon>
        <taxon>Drosophilidae</taxon>
        <taxon>Scaptodrosophila</taxon>
    </lineage>
</organism>
<evidence type="ECO:0000313" key="1">
    <source>
        <dbReference type="Proteomes" id="UP000504634"/>
    </source>
</evidence>
<dbReference type="GeneID" id="115624501"/>
<keyword evidence="1" id="KW-1185">Reference proteome</keyword>
<dbReference type="RefSeq" id="XP_030375065.1">
    <property type="nucleotide sequence ID" value="XM_030519205.1"/>
</dbReference>
<gene>
    <name evidence="2" type="primary">LOC115624501</name>
</gene>
<dbReference type="SUPFAM" id="SSF50814">
    <property type="entry name" value="Lipocalins"/>
    <property type="match status" value="1"/>
</dbReference>
<reference evidence="2" key="1">
    <citation type="submission" date="2025-08" db="UniProtKB">
        <authorList>
            <consortium name="RefSeq"/>
        </authorList>
    </citation>
    <scope>IDENTIFICATION</scope>
    <source>
        <strain evidence="2">11010-0011.00</strain>
        <tissue evidence="2">Whole body</tissue>
    </source>
</reference>
<evidence type="ECO:0000313" key="2">
    <source>
        <dbReference type="RefSeq" id="XP_030375065.1"/>
    </source>
</evidence>
<proteinExistence type="predicted"/>
<protein>
    <submittedName>
        <fullName evidence="2">Uncharacterized protein LOC115624501</fullName>
    </submittedName>
</protein>
<dbReference type="Proteomes" id="UP000504634">
    <property type="component" value="Unplaced"/>
</dbReference>
<accession>A0A6J2THY4</accession>
<dbReference type="AlphaFoldDB" id="A0A6J2THY4"/>
<sequence length="102" mass="11635">MPIVAYHNEMNDKHDHVYCDKTSVYPPPPVVQVPGTNYSMSRFIVDSDNAKFVILWSCMDFKTQHTGTVETFAKSKLTAAEIEKVKAIHKQNGFKHTVFFCP</sequence>